<comment type="caution">
    <text evidence="1">The sequence shown here is derived from an EMBL/GenBank/DDBJ whole genome shotgun (WGS) entry which is preliminary data.</text>
</comment>
<gene>
    <name evidence="1" type="ORF">GCM10012282_33620</name>
</gene>
<accession>A0A917KWX7</accession>
<evidence type="ECO:0000313" key="1">
    <source>
        <dbReference type="EMBL" id="GGJ34177.1"/>
    </source>
</evidence>
<proteinExistence type="predicted"/>
<protein>
    <submittedName>
        <fullName evidence="1">Uncharacterized protein</fullName>
    </submittedName>
</protein>
<keyword evidence="2" id="KW-1185">Reference proteome</keyword>
<sequence>MHNLAQLHVRDGGVIREADAQQAVEDGYMGYHPSSATVHALAQRLGGNHPVTHVEVLGHVYTPVQLALVAL</sequence>
<organism evidence="1 2">
    <name type="scientific">Streptomyces lacrimifluminis</name>
    <dbReference type="NCBI Taxonomy" id="1500077"/>
    <lineage>
        <taxon>Bacteria</taxon>
        <taxon>Bacillati</taxon>
        <taxon>Actinomycetota</taxon>
        <taxon>Actinomycetes</taxon>
        <taxon>Kitasatosporales</taxon>
        <taxon>Streptomycetaceae</taxon>
        <taxon>Streptomyces</taxon>
    </lineage>
</organism>
<dbReference type="Proteomes" id="UP000625682">
    <property type="component" value="Unassembled WGS sequence"/>
</dbReference>
<evidence type="ECO:0000313" key="2">
    <source>
        <dbReference type="Proteomes" id="UP000625682"/>
    </source>
</evidence>
<reference evidence="1" key="1">
    <citation type="journal article" date="2014" name="Int. J. Syst. Evol. Microbiol.">
        <title>Complete genome sequence of Corynebacterium casei LMG S-19264T (=DSM 44701T), isolated from a smear-ripened cheese.</title>
        <authorList>
            <consortium name="US DOE Joint Genome Institute (JGI-PGF)"/>
            <person name="Walter F."/>
            <person name="Albersmeier A."/>
            <person name="Kalinowski J."/>
            <person name="Ruckert C."/>
        </authorList>
    </citation>
    <scope>NUCLEOTIDE SEQUENCE</scope>
    <source>
        <strain evidence="1">CGMCC 4.7272</strain>
    </source>
</reference>
<name>A0A917KWX7_9ACTN</name>
<dbReference type="EMBL" id="BMMU01000009">
    <property type="protein sequence ID" value="GGJ34177.1"/>
    <property type="molecule type" value="Genomic_DNA"/>
</dbReference>
<reference evidence="1" key="2">
    <citation type="submission" date="2020-09" db="EMBL/GenBank/DDBJ databases">
        <authorList>
            <person name="Sun Q."/>
            <person name="Zhou Y."/>
        </authorList>
    </citation>
    <scope>NUCLEOTIDE SEQUENCE</scope>
    <source>
        <strain evidence="1">CGMCC 4.7272</strain>
    </source>
</reference>
<dbReference type="AlphaFoldDB" id="A0A917KWX7"/>